<accession>A0A8T3VAP9</accession>
<feature type="compositionally biased region" description="Basic residues" evidence="1">
    <location>
        <begin position="20"/>
        <end position="52"/>
    </location>
</feature>
<comment type="caution">
    <text evidence="2">The sequence shown here is derived from an EMBL/GenBank/DDBJ whole genome shotgun (WGS) entry which is preliminary data.</text>
</comment>
<dbReference type="RefSeq" id="WP_303739035.1">
    <property type="nucleotide sequence ID" value="NZ_SUTK01000022.1"/>
</dbReference>
<protein>
    <submittedName>
        <fullName evidence="2">Uncharacterized protein</fullName>
    </submittedName>
</protein>
<feature type="region of interest" description="Disordered" evidence="1">
    <location>
        <begin position="1"/>
        <end position="53"/>
    </location>
</feature>
<evidence type="ECO:0000313" key="3">
    <source>
        <dbReference type="Proteomes" id="UP000783037"/>
    </source>
</evidence>
<gene>
    <name evidence="2" type="ORF">E7Z79_05805</name>
</gene>
<dbReference type="Proteomes" id="UP000783037">
    <property type="component" value="Unassembled WGS sequence"/>
</dbReference>
<evidence type="ECO:0000256" key="1">
    <source>
        <dbReference type="SAM" id="MobiDB-lite"/>
    </source>
</evidence>
<name>A0A8T3VAP9_9EURY</name>
<dbReference type="AlphaFoldDB" id="A0A8T3VAP9"/>
<reference evidence="2" key="1">
    <citation type="submission" date="2019-04" db="EMBL/GenBank/DDBJ databases">
        <title>Evolution of Biomass-Degrading Anaerobic Consortia Revealed by Metagenomics.</title>
        <authorList>
            <person name="Peng X."/>
        </authorList>
    </citation>
    <scope>NUCLEOTIDE SEQUENCE</scope>
    <source>
        <strain evidence="2">SIG18</strain>
    </source>
</reference>
<proteinExistence type="predicted"/>
<sequence>MRRKKDDKRVLRSGNGRQNNSKRRFGRNKNKFNNRPPKSRVQRNRRPKKPRKSSGTLMFLVILALVAFVIGAGMGVSLSFDDGDDGQPHFENVTEEMTKNVNGSKVVDYDKEVDGIDYNENGSSQLNTQYIQSNEY</sequence>
<evidence type="ECO:0000313" key="2">
    <source>
        <dbReference type="EMBL" id="MBE6501940.1"/>
    </source>
</evidence>
<dbReference type="EMBL" id="SUTK01000022">
    <property type="protein sequence ID" value="MBE6501940.1"/>
    <property type="molecule type" value="Genomic_DNA"/>
</dbReference>
<organism evidence="2 3">
    <name type="scientific">Methanobrevibacter thaueri</name>
    <dbReference type="NCBI Taxonomy" id="190975"/>
    <lineage>
        <taxon>Archaea</taxon>
        <taxon>Methanobacteriati</taxon>
        <taxon>Methanobacteriota</taxon>
        <taxon>Methanomada group</taxon>
        <taxon>Methanobacteria</taxon>
        <taxon>Methanobacteriales</taxon>
        <taxon>Methanobacteriaceae</taxon>
        <taxon>Methanobrevibacter</taxon>
    </lineage>
</organism>